<organism evidence="3 4">
    <name type="scientific">Astyanax mexicanus</name>
    <name type="common">Blind cave fish</name>
    <name type="synonym">Astyanax fasciatus mexicanus</name>
    <dbReference type="NCBI Taxonomy" id="7994"/>
    <lineage>
        <taxon>Eukaryota</taxon>
        <taxon>Metazoa</taxon>
        <taxon>Chordata</taxon>
        <taxon>Craniata</taxon>
        <taxon>Vertebrata</taxon>
        <taxon>Euteleostomi</taxon>
        <taxon>Actinopterygii</taxon>
        <taxon>Neopterygii</taxon>
        <taxon>Teleostei</taxon>
        <taxon>Ostariophysi</taxon>
        <taxon>Characiformes</taxon>
        <taxon>Characoidei</taxon>
        <taxon>Acestrorhamphidae</taxon>
        <taxon>Acestrorhamphinae</taxon>
        <taxon>Astyanax</taxon>
    </lineage>
</organism>
<dbReference type="Bgee" id="ENSAMXG00000038900">
    <property type="expression patterns" value="Expressed in olfactory epithelium and 9 other cell types or tissues"/>
</dbReference>
<feature type="compositionally biased region" description="Basic and acidic residues" evidence="1">
    <location>
        <begin position="180"/>
        <end position="189"/>
    </location>
</feature>
<reference evidence="4" key="2">
    <citation type="journal article" date="2014" name="Nat. Commun.">
        <title>The cavefish genome reveals candidate genes for eye loss.</title>
        <authorList>
            <person name="McGaugh S.E."/>
            <person name="Gross J.B."/>
            <person name="Aken B."/>
            <person name="Blin M."/>
            <person name="Borowsky R."/>
            <person name="Chalopin D."/>
            <person name="Hinaux H."/>
            <person name="Jeffery W.R."/>
            <person name="Keene A."/>
            <person name="Ma L."/>
            <person name="Minx P."/>
            <person name="Murphy D."/>
            <person name="O'Quin K.E."/>
            <person name="Retaux S."/>
            <person name="Rohner N."/>
            <person name="Searle S.M."/>
            <person name="Stahl B.A."/>
            <person name="Tabin C."/>
            <person name="Volff J.N."/>
            <person name="Yoshizawa M."/>
            <person name="Warren W.C."/>
        </authorList>
    </citation>
    <scope>NUCLEOTIDE SEQUENCE [LARGE SCALE GENOMIC DNA]</scope>
    <source>
        <strain evidence="4">female</strain>
    </source>
</reference>
<dbReference type="InterPro" id="IPR047579">
    <property type="entry name" value="DD_CABYR_SP17"/>
</dbReference>
<sequence length="189" mass="21599">MSVPFSNTNLRVPHGFGNILEGLAREVLREQPDDIPTFAAVYFTALLKQRDESGLDPAEWGARLEDRFYNNHAFKQDVPKIEDSKEDQSMNDTEMKEDDVTTQDAEEASNSPTPEEAAREEAKEDSTEVIYEEQTEETETDLDQEEGQSEHQDISRDISKDISQNSTLQTEDKEEEEDPENKREGQVIQ</sequence>
<dbReference type="GO" id="GO:0007339">
    <property type="term" value="P:binding of sperm to zona pellucida"/>
    <property type="evidence" value="ECO:0007669"/>
    <property type="project" value="InterPro"/>
</dbReference>
<feature type="compositionally biased region" description="Basic and acidic residues" evidence="1">
    <location>
        <begin position="75"/>
        <end position="88"/>
    </location>
</feature>
<dbReference type="InParanoid" id="A0A3B1IPC6"/>
<dbReference type="GeneTree" id="ENSGT00440000039164"/>
<evidence type="ECO:0000313" key="4">
    <source>
        <dbReference type="Proteomes" id="UP000018467"/>
    </source>
</evidence>
<dbReference type="GO" id="GO:0005516">
    <property type="term" value="F:calmodulin binding"/>
    <property type="evidence" value="ECO:0007669"/>
    <property type="project" value="TreeGrafter"/>
</dbReference>
<dbReference type="PANTHER" id="PTHR10699">
    <property type="entry name" value="NEUROMODULIN"/>
    <property type="match status" value="1"/>
</dbReference>
<name>A0A3B1IPC6_ASTMX</name>
<keyword evidence="4" id="KW-1185">Reference proteome</keyword>
<dbReference type="Pfam" id="PF02197">
    <property type="entry name" value="RIIa"/>
    <property type="match status" value="1"/>
</dbReference>
<evidence type="ECO:0000256" key="1">
    <source>
        <dbReference type="SAM" id="MobiDB-lite"/>
    </source>
</evidence>
<dbReference type="AlphaFoldDB" id="A0A3B1IPC6"/>
<protein>
    <recommendedName>
        <fullName evidence="2">RIIa domain-containing protein</fullName>
    </recommendedName>
</protein>
<dbReference type="InterPro" id="IPR003117">
    <property type="entry name" value="cAMP_dep_PK_reg_su_I/II_a/b"/>
</dbReference>
<feature type="compositionally biased region" description="Basic and acidic residues" evidence="1">
    <location>
        <begin position="116"/>
        <end position="126"/>
    </location>
</feature>
<dbReference type="Proteomes" id="UP000018467">
    <property type="component" value="Unassembled WGS sequence"/>
</dbReference>
<reference evidence="3" key="3">
    <citation type="submission" date="2025-08" db="UniProtKB">
        <authorList>
            <consortium name="Ensembl"/>
        </authorList>
    </citation>
    <scope>IDENTIFICATION</scope>
</reference>
<dbReference type="Ensembl" id="ENSAMXT00000046795.1">
    <property type="protein sequence ID" value="ENSAMXP00000031310.1"/>
    <property type="gene ID" value="ENSAMXG00000038900.1"/>
</dbReference>
<dbReference type="STRING" id="7994.ENSAMXP00000031310"/>
<dbReference type="SMART" id="SM00394">
    <property type="entry name" value="RIIa"/>
    <property type="match status" value="1"/>
</dbReference>
<feature type="region of interest" description="Disordered" evidence="1">
    <location>
        <begin position="75"/>
        <end position="189"/>
    </location>
</feature>
<reference evidence="4" key="1">
    <citation type="submission" date="2013-03" db="EMBL/GenBank/DDBJ databases">
        <authorList>
            <person name="Jeffery W."/>
            <person name="Warren W."/>
            <person name="Wilson R.K."/>
        </authorList>
    </citation>
    <scope>NUCLEOTIDE SEQUENCE</scope>
    <source>
        <strain evidence="4">female</strain>
    </source>
</reference>
<dbReference type="Gene3D" id="1.20.890.10">
    <property type="entry name" value="cAMP-dependent protein kinase regulatory subunit, dimerization-anchoring domain"/>
    <property type="match status" value="1"/>
</dbReference>
<proteinExistence type="predicted"/>
<evidence type="ECO:0000259" key="2">
    <source>
        <dbReference type="SMART" id="SM00394"/>
    </source>
</evidence>
<feature type="domain" description="RIIa" evidence="2">
    <location>
        <begin position="14"/>
        <end position="51"/>
    </location>
</feature>
<reference evidence="3" key="4">
    <citation type="submission" date="2025-09" db="UniProtKB">
        <authorList>
            <consortium name="Ensembl"/>
        </authorList>
    </citation>
    <scope>IDENTIFICATION</scope>
</reference>
<feature type="compositionally biased region" description="Acidic residues" evidence="1">
    <location>
        <begin position="95"/>
        <end position="107"/>
    </location>
</feature>
<feature type="compositionally biased region" description="Acidic residues" evidence="1">
    <location>
        <begin position="130"/>
        <end position="147"/>
    </location>
</feature>
<dbReference type="GO" id="GO:0016020">
    <property type="term" value="C:membrane"/>
    <property type="evidence" value="ECO:0007669"/>
    <property type="project" value="UniProtKB-SubCell"/>
</dbReference>
<dbReference type="PANTHER" id="PTHR10699:SF16">
    <property type="entry name" value="SPERM SURFACE PROTEIN SP17"/>
    <property type="match status" value="1"/>
</dbReference>
<accession>A0A3B1IPC6</accession>
<feature type="compositionally biased region" description="Basic and acidic residues" evidence="1">
    <location>
        <begin position="148"/>
        <end position="160"/>
    </location>
</feature>
<dbReference type="CDD" id="cd12100">
    <property type="entry name" value="DD_CABYR_SP17"/>
    <property type="match status" value="1"/>
</dbReference>
<dbReference type="SUPFAM" id="SSF47391">
    <property type="entry name" value="Dimerization-anchoring domain of cAMP-dependent PK regulatory subunit"/>
    <property type="match status" value="1"/>
</dbReference>
<evidence type="ECO:0000313" key="3">
    <source>
        <dbReference type="Ensembl" id="ENSAMXP00000031310.1"/>
    </source>
</evidence>